<protein>
    <recommendedName>
        <fullName evidence="3">Fibrinogen beta and gamma chains, C-terminal globular domain</fullName>
    </recommendedName>
</protein>
<name>A0A1I2EGT7_9BACT</name>
<evidence type="ECO:0000313" key="2">
    <source>
        <dbReference type="Proteomes" id="UP000199400"/>
    </source>
</evidence>
<evidence type="ECO:0008006" key="3">
    <source>
        <dbReference type="Google" id="ProtNLM"/>
    </source>
</evidence>
<dbReference type="InterPro" id="IPR036056">
    <property type="entry name" value="Fibrinogen-like_C"/>
</dbReference>
<organism evidence="1 2">
    <name type="scientific">Nannocystis exedens</name>
    <dbReference type="NCBI Taxonomy" id="54"/>
    <lineage>
        <taxon>Bacteria</taxon>
        <taxon>Pseudomonadati</taxon>
        <taxon>Myxococcota</taxon>
        <taxon>Polyangia</taxon>
        <taxon>Nannocystales</taxon>
        <taxon>Nannocystaceae</taxon>
        <taxon>Nannocystis</taxon>
    </lineage>
</organism>
<dbReference type="AlphaFoldDB" id="A0A1I2EGT7"/>
<dbReference type="SUPFAM" id="SSF56496">
    <property type="entry name" value="Fibrinogen C-terminal domain-like"/>
    <property type="match status" value="1"/>
</dbReference>
<evidence type="ECO:0000313" key="1">
    <source>
        <dbReference type="EMBL" id="SFE91857.1"/>
    </source>
</evidence>
<proteinExistence type="predicted"/>
<reference evidence="2" key="1">
    <citation type="submission" date="2016-10" db="EMBL/GenBank/DDBJ databases">
        <authorList>
            <person name="Varghese N."/>
            <person name="Submissions S."/>
        </authorList>
    </citation>
    <scope>NUCLEOTIDE SEQUENCE [LARGE SCALE GENOMIC DNA]</scope>
    <source>
        <strain evidence="2">ATCC 25963</strain>
    </source>
</reference>
<dbReference type="Proteomes" id="UP000199400">
    <property type="component" value="Unassembled WGS sequence"/>
</dbReference>
<accession>A0A1I2EGT7</accession>
<sequence>MRAGLVRAGVVYCDMQTADGGWTLVERSPRQQPIGRALFADVAVNPETPESSRFRIKQAAIELLVAQTTEMRIDCGGDDYLLTDSAAIFTGKDGPPQCFSEAVTYKEARLKGFALMNTALCTGILGEQDGGPGAWHIDEASQEECSLPPFPWDFMVPVTSPGADAFAVDAAVLDDLQDPPPIHDCHQGTAVRVVMLR</sequence>
<keyword evidence="2" id="KW-1185">Reference proteome</keyword>
<dbReference type="EMBL" id="FOMX01000022">
    <property type="protein sequence ID" value="SFE91857.1"/>
    <property type="molecule type" value="Genomic_DNA"/>
</dbReference>
<gene>
    <name evidence="1" type="ORF">SAMN02745121_06090</name>
</gene>